<evidence type="ECO:0000313" key="2">
    <source>
        <dbReference type="Proteomes" id="UP000199659"/>
    </source>
</evidence>
<dbReference type="Proteomes" id="UP000199659">
    <property type="component" value="Unassembled WGS sequence"/>
</dbReference>
<dbReference type="OrthoDB" id="2086300at2"/>
<protein>
    <submittedName>
        <fullName evidence="1">Uncharacterized protein</fullName>
    </submittedName>
</protein>
<reference evidence="1 2" key="1">
    <citation type="submission" date="2016-10" db="EMBL/GenBank/DDBJ databases">
        <authorList>
            <person name="de Groot N.N."/>
        </authorList>
    </citation>
    <scope>NUCLEOTIDE SEQUENCE [LARGE SCALE GENOMIC DNA]</scope>
    <source>
        <strain evidence="1 2">743A</strain>
    </source>
</reference>
<keyword evidence="2" id="KW-1185">Reference proteome</keyword>
<evidence type="ECO:0000313" key="1">
    <source>
        <dbReference type="EMBL" id="SFR89010.1"/>
    </source>
</evidence>
<dbReference type="EMBL" id="FOYZ01000008">
    <property type="protein sequence ID" value="SFR89010.1"/>
    <property type="molecule type" value="Genomic_DNA"/>
</dbReference>
<gene>
    <name evidence="1" type="ORF">SAMN05661086_02374</name>
</gene>
<name>A0A1I6KDS1_9FIRM</name>
<dbReference type="AlphaFoldDB" id="A0A1I6KDS1"/>
<accession>A0A1I6KDS1</accession>
<dbReference type="STRING" id="37658.SAMN05661086_02374"/>
<sequence>MKYFLVESDKKYTDAPFLIDWFQKIRIENIEKGRSHLLPQRLVLPIRSNKDTVFIDVIFFPFLLVTETVRKVIAMYEPKTIFKQIALLDGKFEKTELYHLPILEKMNCELKKGQLVTEIELEYSKIKEKTIFQFTYQNSTYTVMRLDILESILRRGARGLSIIPLQVRGEAEDE</sequence>
<organism evidence="1 2">
    <name type="scientific">Anaeromicropila populeti</name>
    <dbReference type="NCBI Taxonomy" id="37658"/>
    <lineage>
        <taxon>Bacteria</taxon>
        <taxon>Bacillati</taxon>
        <taxon>Bacillota</taxon>
        <taxon>Clostridia</taxon>
        <taxon>Lachnospirales</taxon>
        <taxon>Lachnospiraceae</taxon>
        <taxon>Anaeromicropila</taxon>
    </lineage>
</organism>
<dbReference type="RefSeq" id="WP_092561022.1">
    <property type="nucleotide sequence ID" value="NZ_FOYZ01000008.1"/>
</dbReference>
<proteinExistence type="predicted"/>